<dbReference type="PANTHER" id="PTHR34109">
    <property type="entry name" value="BNAUNNG04460D PROTEIN-RELATED"/>
    <property type="match status" value="1"/>
</dbReference>
<name>A0A518A3U5_9PLAN</name>
<dbReference type="Gene3D" id="3.30.720.120">
    <property type="match status" value="1"/>
</dbReference>
<dbReference type="OrthoDB" id="9795306at2"/>
<dbReference type="AlphaFoldDB" id="A0A518A3U5"/>
<reference evidence="1 2" key="1">
    <citation type="submission" date="2019-02" db="EMBL/GenBank/DDBJ databases">
        <title>Deep-cultivation of Planctomycetes and their phenomic and genomic characterization uncovers novel biology.</title>
        <authorList>
            <person name="Wiegand S."/>
            <person name="Jogler M."/>
            <person name="Boedeker C."/>
            <person name="Pinto D."/>
            <person name="Vollmers J."/>
            <person name="Rivas-Marin E."/>
            <person name="Kohn T."/>
            <person name="Peeters S.H."/>
            <person name="Heuer A."/>
            <person name="Rast P."/>
            <person name="Oberbeckmann S."/>
            <person name="Bunk B."/>
            <person name="Jeske O."/>
            <person name="Meyerdierks A."/>
            <person name="Storesund J.E."/>
            <person name="Kallscheuer N."/>
            <person name="Luecker S."/>
            <person name="Lage O.M."/>
            <person name="Pohl T."/>
            <person name="Merkel B.J."/>
            <person name="Hornburger P."/>
            <person name="Mueller R.-W."/>
            <person name="Bruemmer F."/>
            <person name="Labrenz M."/>
            <person name="Spormann A.M."/>
            <person name="Op den Camp H."/>
            <person name="Overmann J."/>
            <person name="Amann R."/>
            <person name="Jetten M.S.M."/>
            <person name="Mascher T."/>
            <person name="Medema M.H."/>
            <person name="Devos D.P."/>
            <person name="Kaster A.-K."/>
            <person name="Ovreas L."/>
            <person name="Rohde M."/>
            <person name="Galperin M.Y."/>
            <person name="Jogler C."/>
        </authorList>
    </citation>
    <scope>NUCLEOTIDE SEQUENCE [LARGE SCALE GENOMIC DNA]</scope>
    <source>
        <strain evidence="1 2">Pan153</strain>
    </source>
</reference>
<organism evidence="1 2">
    <name type="scientific">Gimesia panareensis</name>
    <dbReference type="NCBI Taxonomy" id="2527978"/>
    <lineage>
        <taxon>Bacteria</taxon>
        <taxon>Pseudomonadati</taxon>
        <taxon>Planctomycetota</taxon>
        <taxon>Planctomycetia</taxon>
        <taxon>Planctomycetales</taxon>
        <taxon>Planctomycetaceae</taxon>
        <taxon>Gimesia</taxon>
    </lineage>
</organism>
<evidence type="ECO:0000313" key="1">
    <source>
        <dbReference type="EMBL" id="QDV17374.1"/>
    </source>
</evidence>
<dbReference type="InterPro" id="IPR037523">
    <property type="entry name" value="VOC_core"/>
</dbReference>
<dbReference type="CDD" id="cd07246">
    <property type="entry name" value="VOC_like"/>
    <property type="match status" value="1"/>
</dbReference>
<dbReference type="InterPro" id="IPR029068">
    <property type="entry name" value="Glyas_Bleomycin-R_OHBP_Dase"/>
</dbReference>
<proteinExistence type="predicted"/>
<protein>
    <submittedName>
        <fullName evidence="1">Glyoxalase-like domain protein</fullName>
    </submittedName>
</protein>
<dbReference type="InterPro" id="IPR004360">
    <property type="entry name" value="Glyas_Fos-R_dOase_dom"/>
</dbReference>
<dbReference type="Proteomes" id="UP000320839">
    <property type="component" value="Chromosome"/>
</dbReference>
<dbReference type="SUPFAM" id="SSF54593">
    <property type="entry name" value="Glyoxalase/Bleomycin resistance protein/Dihydroxybiphenyl dioxygenase"/>
    <property type="match status" value="1"/>
</dbReference>
<accession>A0A518A3U5</accession>
<dbReference type="Pfam" id="PF00903">
    <property type="entry name" value="Glyoxalase"/>
    <property type="match status" value="1"/>
</dbReference>
<sequence length="153" mass="17200">MAPHYIPEGYHAVTPYLLVEGAAKLIEFVALVFDAKTELISYHDDKIGHASLRIGDSMLELADACEEWGATSAALHIYVPDVDSTFQKALEAGATCQREPADQFYGERSASVKDPFGIQWHIATQIEVLTKEELLQRAEEFKQQQLHQQQQQQ</sequence>
<dbReference type="PANTHER" id="PTHR34109:SF1">
    <property type="entry name" value="VOC DOMAIN-CONTAINING PROTEIN"/>
    <property type="match status" value="1"/>
</dbReference>
<evidence type="ECO:0000313" key="2">
    <source>
        <dbReference type="Proteomes" id="UP000320839"/>
    </source>
</evidence>
<accession>A0A518FLZ5</accession>
<dbReference type="EMBL" id="CP036317">
    <property type="protein sequence ID" value="QDV17374.1"/>
    <property type="molecule type" value="Genomic_DNA"/>
</dbReference>
<gene>
    <name evidence="1" type="ORF">Pan153_20220</name>
</gene>
<dbReference type="PROSITE" id="PS51819">
    <property type="entry name" value="VOC"/>
    <property type="match status" value="1"/>
</dbReference>
<dbReference type="RefSeq" id="WP_145106293.1">
    <property type="nucleotide sequence ID" value="NZ_CP036277.1"/>
</dbReference>
<dbReference type="Gene3D" id="3.30.720.110">
    <property type="match status" value="1"/>
</dbReference>